<sequence length="305" mass="31662">MQSQTKVETYMLFSLYRATRPLPALGVSLGLIGALAALPALAQTATQPAATAATPAPAPMPKSVDVPDAVQATLNKLTGGTTKVLSAFEAPAGLIGLAVSLGPQKNAILYATPDGKYVIQGMIVSSDGENMTQAEAKQMLPQPPDAAANFASLDKTHSYLWGKASAPKEMWVLFDPNCIYCHKAYDALKPAVSAGKVKVHVIQAGFLKADSMPKAAAIMAAKDPAAALATDEKNFDAAKEEGSIKGDMSDKDAVAKVTANNTWMQAQGIGGTPYVLYKDTAGKAQEIAGFDPNIDGLLAKIGPSS</sequence>
<keyword evidence="3 5" id="KW-0732">Signal</keyword>
<gene>
    <name evidence="8" type="ORF">DT23_00140</name>
</gene>
<evidence type="ECO:0000256" key="2">
    <source>
        <dbReference type="ARBA" id="ARBA00009813"/>
    </source>
</evidence>
<feature type="domain" description="Thioredoxin-like fold" evidence="7">
    <location>
        <begin position="170"/>
        <end position="290"/>
    </location>
</feature>
<evidence type="ECO:0000256" key="5">
    <source>
        <dbReference type="SAM" id="SignalP"/>
    </source>
</evidence>
<dbReference type="NCBIfam" id="NF008657">
    <property type="entry name" value="PRK11657.1"/>
    <property type="match status" value="1"/>
</dbReference>
<evidence type="ECO:0000256" key="4">
    <source>
        <dbReference type="ARBA" id="ARBA00022764"/>
    </source>
</evidence>
<dbReference type="STRING" id="1353528.DT23_00140"/>
<dbReference type="Gene3D" id="3.40.30.10">
    <property type="entry name" value="Glutaredoxin"/>
    <property type="match status" value="1"/>
</dbReference>
<keyword evidence="4" id="KW-0574">Periplasm</keyword>
<dbReference type="SUPFAM" id="SSF54423">
    <property type="entry name" value="DsbC/DsbG N-terminal domain-like"/>
    <property type="match status" value="1"/>
</dbReference>
<evidence type="ECO:0000259" key="6">
    <source>
        <dbReference type="Pfam" id="PF10411"/>
    </source>
</evidence>
<reference evidence="8 9" key="1">
    <citation type="journal article" date="2015" name="Antonie Van Leeuwenhoek">
        <title>Thioclava indica sp. nov., isolated from surface seawater of the Indian Ocean.</title>
        <authorList>
            <person name="Liu Y."/>
            <person name="Lai Q."/>
            <person name="Du J."/>
            <person name="Xu H."/>
            <person name="Jiang L."/>
            <person name="Shao Z."/>
        </authorList>
    </citation>
    <scope>NUCLEOTIDE SEQUENCE [LARGE SCALE GENOMIC DNA]</scope>
    <source>
        <strain evidence="8 9">DT23-4</strain>
    </source>
</reference>
<dbReference type="InterPro" id="IPR012336">
    <property type="entry name" value="Thioredoxin-like_fold"/>
</dbReference>
<name>A0A074JY40_9RHOB</name>
<dbReference type="Proteomes" id="UP000027471">
    <property type="component" value="Unassembled WGS sequence"/>
</dbReference>
<feature type="domain" description="Disulphide bond isomerase DsbC/G N-terminal" evidence="6">
    <location>
        <begin position="64"/>
        <end position="133"/>
    </location>
</feature>
<feature type="signal peptide" evidence="5">
    <location>
        <begin position="1"/>
        <end position="42"/>
    </location>
</feature>
<comment type="caution">
    <text evidence="8">The sequence shown here is derived from an EMBL/GenBank/DDBJ whole genome shotgun (WGS) entry which is preliminary data.</text>
</comment>
<dbReference type="PANTHER" id="PTHR35272:SF4">
    <property type="entry name" value="THIOL:DISULFIDE INTERCHANGE PROTEIN DSBG"/>
    <property type="match status" value="1"/>
</dbReference>
<dbReference type="InterPro" id="IPR036249">
    <property type="entry name" value="Thioredoxin-like_sf"/>
</dbReference>
<evidence type="ECO:0000256" key="1">
    <source>
        <dbReference type="ARBA" id="ARBA00004418"/>
    </source>
</evidence>
<dbReference type="Gene3D" id="3.10.450.70">
    <property type="entry name" value="Disulphide bond isomerase, DsbC/G, N-terminal"/>
    <property type="match status" value="1"/>
</dbReference>
<evidence type="ECO:0000256" key="3">
    <source>
        <dbReference type="ARBA" id="ARBA00022729"/>
    </source>
</evidence>
<dbReference type="Pfam" id="PF13098">
    <property type="entry name" value="Thioredoxin_2"/>
    <property type="match status" value="1"/>
</dbReference>
<evidence type="ECO:0000259" key="7">
    <source>
        <dbReference type="Pfam" id="PF13098"/>
    </source>
</evidence>
<dbReference type="SUPFAM" id="SSF52833">
    <property type="entry name" value="Thioredoxin-like"/>
    <property type="match status" value="1"/>
</dbReference>
<dbReference type="InterPro" id="IPR009094">
    <property type="entry name" value="DiS-bond_isomerase_DsbC/G_N_sf"/>
</dbReference>
<dbReference type="eggNOG" id="COG1651">
    <property type="taxonomic scope" value="Bacteria"/>
</dbReference>
<comment type="similarity">
    <text evidence="2">Belongs to the thioredoxin family. DsbC subfamily.</text>
</comment>
<comment type="subcellular location">
    <subcellularLocation>
        <location evidence="1">Periplasm</location>
    </subcellularLocation>
</comment>
<evidence type="ECO:0000313" key="8">
    <source>
        <dbReference type="EMBL" id="KEO61409.1"/>
    </source>
</evidence>
<protein>
    <submittedName>
        <fullName evidence="8">Uncharacterized protein</fullName>
    </submittedName>
</protein>
<accession>A0A074JY40</accession>
<keyword evidence="9" id="KW-1185">Reference proteome</keyword>
<feature type="chain" id="PRO_5001695190" evidence="5">
    <location>
        <begin position="43"/>
        <end position="305"/>
    </location>
</feature>
<dbReference type="PANTHER" id="PTHR35272">
    <property type="entry name" value="THIOL:DISULFIDE INTERCHANGE PROTEIN DSBC-RELATED"/>
    <property type="match status" value="1"/>
</dbReference>
<dbReference type="InterPro" id="IPR018950">
    <property type="entry name" value="DiS-bond_isomerase_DsbC/G_N"/>
</dbReference>
<proteinExistence type="inferred from homology"/>
<evidence type="ECO:0000313" key="9">
    <source>
        <dbReference type="Proteomes" id="UP000027471"/>
    </source>
</evidence>
<organism evidence="8 9">
    <name type="scientific">Thioclava indica</name>
    <dbReference type="NCBI Taxonomy" id="1353528"/>
    <lineage>
        <taxon>Bacteria</taxon>
        <taxon>Pseudomonadati</taxon>
        <taxon>Pseudomonadota</taxon>
        <taxon>Alphaproteobacteria</taxon>
        <taxon>Rhodobacterales</taxon>
        <taxon>Paracoccaceae</taxon>
        <taxon>Thioclava</taxon>
    </lineage>
</organism>
<dbReference type="InterPro" id="IPR051470">
    <property type="entry name" value="Thiol:disulfide_interchange"/>
</dbReference>
<dbReference type="Pfam" id="PF10411">
    <property type="entry name" value="DsbC_N"/>
    <property type="match status" value="1"/>
</dbReference>
<dbReference type="AlphaFoldDB" id="A0A074JY40"/>
<dbReference type="EMBL" id="AUNB01000001">
    <property type="protein sequence ID" value="KEO61409.1"/>
    <property type="molecule type" value="Genomic_DNA"/>
</dbReference>
<dbReference type="GO" id="GO:0042597">
    <property type="term" value="C:periplasmic space"/>
    <property type="evidence" value="ECO:0007669"/>
    <property type="project" value="UniProtKB-SubCell"/>
</dbReference>